<dbReference type="AlphaFoldDB" id="A0A3N1CZY8"/>
<organism evidence="3 4">
    <name type="scientific">Actinocorallia herbida</name>
    <dbReference type="NCBI Taxonomy" id="58109"/>
    <lineage>
        <taxon>Bacteria</taxon>
        <taxon>Bacillati</taxon>
        <taxon>Actinomycetota</taxon>
        <taxon>Actinomycetes</taxon>
        <taxon>Streptosporangiales</taxon>
        <taxon>Thermomonosporaceae</taxon>
        <taxon>Actinocorallia</taxon>
    </lineage>
</organism>
<evidence type="ECO:0000259" key="2">
    <source>
        <dbReference type="Pfam" id="PF00440"/>
    </source>
</evidence>
<gene>
    <name evidence="3" type="ORF">EDD29_4435</name>
</gene>
<dbReference type="Gene3D" id="1.10.357.10">
    <property type="entry name" value="Tetracycline Repressor, domain 2"/>
    <property type="match status" value="1"/>
</dbReference>
<feature type="domain" description="HTH tetR-type" evidence="2">
    <location>
        <begin position="11"/>
        <end position="40"/>
    </location>
</feature>
<dbReference type="InterPro" id="IPR009057">
    <property type="entry name" value="Homeodomain-like_sf"/>
</dbReference>
<accession>A0A3N1CZY8</accession>
<evidence type="ECO:0000313" key="4">
    <source>
        <dbReference type="Proteomes" id="UP000272400"/>
    </source>
</evidence>
<name>A0A3N1CZY8_9ACTN</name>
<dbReference type="Pfam" id="PF00440">
    <property type="entry name" value="TetR_N"/>
    <property type="match status" value="1"/>
</dbReference>
<dbReference type="RefSeq" id="WP_123666212.1">
    <property type="nucleotide sequence ID" value="NZ_RJKE01000001.1"/>
</dbReference>
<protein>
    <submittedName>
        <fullName evidence="3">TetR family transcriptional regulator</fullName>
    </submittedName>
</protein>
<keyword evidence="1" id="KW-0238">DNA-binding</keyword>
<keyword evidence="4" id="KW-1185">Reference proteome</keyword>
<dbReference type="InterPro" id="IPR001647">
    <property type="entry name" value="HTH_TetR"/>
</dbReference>
<evidence type="ECO:0000313" key="3">
    <source>
        <dbReference type="EMBL" id="ROO86853.1"/>
    </source>
</evidence>
<sequence length="197" mass="21263">MPDEGGGGAVLGAALRLFASLGYDGTSTEMIAAAAGVRPGEVPGGRSGAYHAILKRFQDEQLALYDEVPAVHTDGGLHKVLDLFLDFYLDHRLELMIWQHRGLSDATDIAGAEEDYRSPVAHRLFEVVGELEKLPDPDMWISVVTWSLTGFVSGGIIAELPGPTTADDLPARLRFRAFMHRLMDAVGPTDEGRPGPP</sequence>
<proteinExistence type="predicted"/>
<dbReference type="EMBL" id="RJKE01000001">
    <property type="protein sequence ID" value="ROO86853.1"/>
    <property type="molecule type" value="Genomic_DNA"/>
</dbReference>
<comment type="caution">
    <text evidence="3">The sequence shown here is derived from an EMBL/GenBank/DDBJ whole genome shotgun (WGS) entry which is preliminary data.</text>
</comment>
<evidence type="ECO:0000256" key="1">
    <source>
        <dbReference type="ARBA" id="ARBA00023125"/>
    </source>
</evidence>
<reference evidence="3 4" key="1">
    <citation type="submission" date="2018-11" db="EMBL/GenBank/DDBJ databases">
        <title>Sequencing the genomes of 1000 actinobacteria strains.</title>
        <authorList>
            <person name="Klenk H.-P."/>
        </authorList>
    </citation>
    <scope>NUCLEOTIDE SEQUENCE [LARGE SCALE GENOMIC DNA]</scope>
    <source>
        <strain evidence="3 4">DSM 44254</strain>
    </source>
</reference>
<dbReference type="GO" id="GO:0003677">
    <property type="term" value="F:DNA binding"/>
    <property type="evidence" value="ECO:0007669"/>
    <property type="project" value="UniProtKB-KW"/>
</dbReference>
<dbReference type="Proteomes" id="UP000272400">
    <property type="component" value="Unassembled WGS sequence"/>
</dbReference>
<dbReference type="OrthoDB" id="2356263at2"/>
<dbReference type="SUPFAM" id="SSF46689">
    <property type="entry name" value="Homeodomain-like"/>
    <property type="match status" value="1"/>
</dbReference>